<protein>
    <recommendedName>
        <fullName evidence="1">DUF2357 domain-containing protein</fullName>
    </recommendedName>
</protein>
<name>A0A330LT45_9GAMM</name>
<dbReference type="EMBL" id="LS483250">
    <property type="protein sequence ID" value="SQD79582.1"/>
    <property type="molecule type" value="Genomic_DNA"/>
</dbReference>
<dbReference type="Pfam" id="PF04411">
    <property type="entry name" value="PDDEXK_7"/>
    <property type="match status" value="1"/>
</dbReference>
<dbReference type="InterPro" id="IPR007505">
    <property type="entry name" value="PDDEXK_7"/>
</dbReference>
<accession>A0A330LT45</accession>
<evidence type="ECO:0000313" key="2">
    <source>
        <dbReference type="EMBL" id="SQD79582.1"/>
    </source>
</evidence>
<dbReference type="InterPro" id="IPR018633">
    <property type="entry name" value="DUF2357"/>
</dbReference>
<evidence type="ECO:0000259" key="1">
    <source>
        <dbReference type="Pfam" id="PF09823"/>
    </source>
</evidence>
<organism evidence="2 3">
    <name type="scientific">Moritella yayanosii</name>
    <dbReference type="NCBI Taxonomy" id="69539"/>
    <lineage>
        <taxon>Bacteria</taxon>
        <taxon>Pseudomonadati</taxon>
        <taxon>Pseudomonadota</taxon>
        <taxon>Gammaproteobacteria</taxon>
        <taxon>Alteromonadales</taxon>
        <taxon>Moritellaceae</taxon>
        <taxon>Moritella</taxon>
    </lineage>
</organism>
<keyword evidence="3" id="KW-1185">Reference proteome</keyword>
<reference evidence="3" key="1">
    <citation type="submission" date="2018-05" db="EMBL/GenBank/DDBJ databases">
        <authorList>
            <person name="Cea G.-C."/>
            <person name="William W."/>
        </authorList>
    </citation>
    <scope>NUCLEOTIDE SEQUENCE [LARGE SCALE GENOMIC DNA]</scope>
    <source>
        <strain evidence="3">DB21MT 5</strain>
    </source>
</reference>
<proteinExistence type="predicted"/>
<dbReference type="KEGG" id="mya:MORIYA_3126"/>
<evidence type="ECO:0000313" key="3">
    <source>
        <dbReference type="Proteomes" id="UP000250163"/>
    </source>
</evidence>
<dbReference type="Proteomes" id="UP000250163">
    <property type="component" value="Chromosome MORIYA"/>
</dbReference>
<feature type="domain" description="DUF2357" evidence="1">
    <location>
        <begin position="129"/>
        <end position="375"/>
    </location>
</feature>
<gene>
    <name evidence="2" type="ORF">MORIYA_3126</name>
</gene>
<sequence length="797" mass="91563">MQELIRLETADWELTISCQNLQSKQKIYSDMLRRRKDEHVPNTLCFTPPIQLLDFYLEDVAVFDNAAPCSPVSELTLIKPLFFENTQYQFEWVFLNEDIEDAAIAHPLRHIAQSFRFVPKRRGRSPSLIGTINMGNDVGQLNLPLTYHIRKQAQLLTIALEVLPIKMQLHSDLPAMYQCIDNAFPLWRFSLAETTEQHAAKSRHRGHFPLLWLAQFKVLRQQLEASLKVIANSPHSRLQNRVSHVKAARLKGKLSHKLAERVKSDIMNGRLDNRYQQDKKYLSVDTSENRFIKMVVTQCKRELETLTKKLEAKSTDNDKYRLSEHFLTQLRSWQNPLQRMQQQSFLKDVGDYNGQQRESLVLQQKTGYSAVYRVWQELKYYLDVFARHSTVSMKSVAETYEIWCFLTVRQILTDSLGFVEVENHKTKLKLNKYSELQLEDGLTGAGAFSFKREDGLTARLAHEPIFNKNGANIRSYLVSQKPDILLEVTFPDGKKFIWLFDAKYRIKTKNNRFDDDDVDNQDFVPDDAINQMHRYRDALIHINKLADSVSKSRPVFGAFALYPGFYDQESKTNPYAEAIQEIGIGAFALLPSEKGNSNCKWLENFLISQLGNLDSNYPSSSISEALYVNDAARIPYYGMAQKLYSDLTMTIALGGGKGREPAYLAAFKQGSAKWYHLPQKTFLDKYKQHIADEITYLGLAITSDQNSSAKQIDKLWPVKNVKLVPRLAISAVQAGKESSSNELYYLFELGNPLILQAAIENVPHRPIRNSMKLTTLSKLNCIEKFSDVEKVYQDAFA</sequence>
<dbReference type="AlphaFoldDB" id="A0A330LT45"/>
<dbReference type="RefSeq" id="WP_174216932.1">
    <property type="nucleotide sequence ID" value="NZ_LS483250.1"/>
</dbReference>
<dbReference type="Pfam" id="PF09823">
    <property type="entry name" value="DUF2357"/>
    <property type="match status" value="1"/>
</dbReference>